<sequence>MKKTMRFSTFIQAPRDRVWQLMLAPDTYRRWTAAFMEGSTYEGSWEQGQRIRFVGPGGDGMVAEVAENRRGEFISLRHLGEVRKDGSEDLDSDAVKAWAPAYENYRFVERDGGTEVQVEMDVLPAYEQFMQEAWPKALAALKDVCEQRVSA</sequence>
<organism evidence="3 4">
    <name type="scientific">Ramlibacter pallidus</name>
    <dbReference type="NCBI Taxonomy" id="2780087"/>
    <lineage>
        <taxon>Bacteria</taxon>
        <taxon>Pseudomonadati</taxon>
        <taxon>Pseudomonadota</taxon>
        <taxon>Betaproteobacteria</taxon>
        <taxon>Burkholderiales</taxon>
        <taxon>Comamonadaceae</taxon>
        <taxon>Ramlibacter</taxon>
    </lineage>
</organism>
<dbReference type="SUPFAM" id="SSF55961">
    <property type="entry name" value="Bet v1-like"/>
    <property type="match status" value="1"/>
</dbReference>
<dbReference type="Proteomes" id="UP000806285">
    <property type="component" value="Unassembled WGS sequence"/>
</dbReference>
<dbReference type="InterPro" id="IPR023393">
    <property type="entry name" value="START-like_dom_sf"/>
</dbReference>
<comment type="caution">
    <text evidence="3">The sequence shown here is derived from an EMBL/GenBank/DDBJ whole genome shotgun (WGS) entry which is preliminary data.</text>
</comment>
<dbReference type="CDD" id="cd07814">
    <property type="entry name" value="SRPBCC_CalC_Aha1-like"/>
    <property type="match status" value="1"/>
</dbReference>
<evidence type="ECO:0000259" key="2">
    <source>
        <dbReference type="Pfam" id="PF08327"/>
    </source>
</evidence>
<dbReference type="InterPro" id="IPR013538">
    <property type="entry name" value="ASHA1/2-like_C"/>
</dbReference>
<evidence type="ECO:0000313" key="3">
    <source>
        <dbReference type="EMBL" id="MBE7367736.1"/>
    </source>
</evidence>
<dbReference type="RefSeq" id="WP_193676317.1">
    <property type="nucleotide sequence ID" value="NZ_JADDIV010000002.1"/>
</dbReference>
<gene>
    <name evidence="3" type="ORF">IM787_09175</name>
</gene>
<name>A0ABR9S2K2_9BURK</name>
<feature type="domain" description="Activator of Hsp90 ATPase homologue 1/2-like C-terminal" evidence="2">
    <location>
        <begin position="13"/>
        <end position="144"/>
    </location>
</feature>
<dbReference type="Gene3D" id="3.30.530.20">
    <property type="match status" value="1"/>
</dbReference>
<protein>
    <submittedName>
        <fullName evidence="3">SRPBCC domain-containing protein</fullName>
    </submittedName>
</protein>
<keyword evidence="4" id="KW-1185">Reference proteome</keyword>
<proteinExistence type="inferred from homology"/>
<dbReference type="EMBL" id="JADDIV010000002">
    <property type="protein sequence ID" value="MBE7367736.1"/>
    <property type="molecule type" value="Genomic_DNA"/>
</dbReference>
<reference evidence="3 4" key="1">
    <citation type="submission" date="2020-10" db="EMBL/GenBank/DDBJ databases">
        <title>Ramlibacter sp. HM2 16S ribosomal RNA gene Genome sequencing and assembly.</title>
        <authorList>
            <person name="Kang M."/>
        </authorList>
    </citation>
    <scope>NUCLEOTIDE SEQUENCE [LARGE SCALE GENOMIC DNA]</scope>
    <source>
        <strain evidence="3 4">HM2</strain>
    </source>
</reference>
<comment type="similarity">
    <text evidence="1">Belongs to the AHA1 family.</text>
</comment>
<evidence type="ECO:0000256" key="1">
    <source>
        <dbReference type="ARBA" id="ARBA00006817"/>
    </source>
</evidence>
<accession>A0ABR9S2K2</accession>
<evidence type="ECO:0000313" key="4">
    <source>
        <dbReference type="Proteomes" id="UP000806285"/>
    </source>
</evidence>
<dbReference type="Pfam" id="PF08327">
    <property type="entry name" value="AHSA1"/>
    <property type="match status" value="1"/>
</dbReference>